<dbReference type="InterPro" id="IPR009057">
    <property type="entry name" value="Homeodomain-like_sf"/>
</dbReference>
<feature type="domain" description="HTH tetR-type" evidence="5">
    <location>
        <begin position="8"/>
        <end position="68"/>
    </location>
</feature>
<comment type="caution">
    <text evidence="6">The sequence shown here is derived from an EMBL/GenBank/DDBJ whole genome shotgun (WGS) entry which is preliminary data.</text>
</comment>
<dbReference type="SUPFAM" id="SSF46689">
    <property type="entry name" value="Homeodomain-like"/>
    <property type="match status" value="1"/>
</dbReference>
<sequence>MPTGVHIRDVRARLFGAAERILVRDGPQALTSRVVTDEAGCAKGVLHRHFTDFDGFLAELVQDRAARIEARAPALLGAAGTGTVAGNLAEELADLFGSVAAAVVPLVTFRDGLRARLRALRGPQGAGIPVLAEATEAIAAYLAAEQRLGRVPPEADPGMLAPALVGAAHLRFADREGAAPEPEDVRGIVAAVLGQADQPGSRPL</sequence>
<dbReference type="EMBL" id="JAQFWP010000104">
    <property type="protein sequence ID" value="MDA2808787.1"/>
    <property type="molecule type" value="Genomic_DNA"/>
</dbReference>
<dbReference type="InterPro" id="IPR050109">
    <property type="entry name" value="HTH-type_TetR-like_transc_reg"/>
</dbReference>
<keyword evidence="7" id="KW-1185">Reference proteome</keyword>
<evidence type="ECO:0000259" key="5">
    <source>
        <dbReference type="PROSITE" id="PS50977"/>
    </source>
</evidence>
<keyword evidence="2 4" id="KW-0238">DNA-binding</keyword>
<dbReference type="PANTHER" id="PTHR30055">
    <property type="entry name" value="HTH-TYPE TRANSCRIPTIONAL REGULATOR RUTR"/>
    <property type="match status" value="1"/>
</dbReference>
<dbReference type="Gene3D" id="1.10.357.10">
    <property type="entry name" value="Tetracycline Repressor, domain 2"/>
    <property type="match status" value="1"/>
</dbReference>
<protein>
    <submittedName>
        <fullName evidence="6">TetR/AcrR family transcriptional regulator</fullName>
    </submittedName>
</protein>
<dbReference type="InterPro" id="IPR001647">
    <property type="entry name" value="HTH_TetR"/>
</dbReference>
<keyword evidence="3" id="KW-0804">Transcription</keyword>
<evidence type="ECO:0000256" key="4">
    <source>
        <dbReference type="PROSITE-ProRule" id="PRU00335"/>
    </source>
</evidence>
<reference evidence="6" key="1">
    <citation type="submission" date="2023-01" db="EMBL/GenBank/DDBJ databases">
        <title>Draft genome sequence of Nocardiopsis sp. LSu2-4 isolated from halophytes.</title>
        <authorList>
            <person name="Duangmal K."/>
            <person name="Chantavorakit T."/>
        </authorList>
    </citation>
    <scope>NUCLEOTIDE SEQUENCE</scope>
    <source>
        <strain evidence="6">LSu2-4</strain>
    </source>
</reference>
<accession>A0ABT4TVQ9</accession>
<dbReference type="PANTHER" id="PTHR30055:SF238">
    <property type="entry name" value="MYCOFACTOCIN BIOSYNTHESIS TRANSCRIPTIONAL REGULATOR MFTR-RELATED"/>
    <property type="match status" value="1"/>
</dbReference>
<evidence type="ECO:0000313" key="7">
    <source>
        <dbReference type="Proteomes" id="UP001165685"/>
    </source>
</evidence>
<evidence type="ECO:0000256" key="1">
    <source>
        <dbReference type="ARBA" id="ARBA00023015"/>
    </source>
</evidence>
<dbReference type="Proteomes" id="UP001165685">
    <property type="component" value="Unassembled WGS sequence"/>
</dbReference>
<gene>
    <name evidence="6" type="ORF">O4U47_30050</name>
</gene>
<evidence type="ECO:0000256" key="2">
    <source>
        <dbReference type="ARBA" id="ARBA00023125"/>
    </source>
</evidence>
<feature type="DNA-binding region" description="H-T-H motif" evidence="4">
    <location>
        <begin position="31"/>
        <end position="50"/>
    </location>
</feature>
<dbReference type="PROSITE" id="PS50977">
    <property type="entry name" value="HTH_TETR_2"/>
    <property type="match status" value="1"/>
</dbReference>
<dbReference type="RefSeq" id="WP_270681375.1">
    <property type="nucleotide sequence ID" value="NZ_JAQFWP010000104.1"/>
</dbReference>
<proteinExistence type="predicted"/>
<keyword evidence="1" id="KW-0805">Transcription regulation</keyword>
<evidence type="ECO:0000256" key="3">
    <source>
        <dbReference type="ARBA" id="ARBA00023163"/>
    </source>
</evidence>
<name>A0ABT4TVQ9_9ACTN</name>
<evidence type="ECO:0000313" key="6">
    <source>
        <dbReference type="EMBL" id="MDA2808787.1"/>
    </source>
</evidence>
<organism evidence="6 7">
    <name type="scientific">Nocardiopsis suaedae</name>
    <dbReference type="NCBI Taxonomy" id="3018444"/>
    <lineage>
        <taxon>Bacteria</taxon>
        <taxon>Bacillati</taxon>
        <taxon>Actinomycetota</taxon>
        <taxon>Actinomycetes</taxon>
        <taxon>Streptosporangiales</taxon>
        <taxon>Nocardiopsidaceae</taxon>
        <taxon>Nocardiopsis</taxon>
    </lineage>
</organism>